<comment type="caution">
    <text evidence="1">The sequence shown here is derived from an EMBL/GenBank/DDBJ whole genome shotgun (WGS) entry which is preliminary data.</text>
</comment>
<name>A0A937US49_9ACTN</name>
<dbReference type="EMBL" id="JAEACQ010000294">
    <property type="protein sequence ID" value="MBL7632072.1"/>
    <property type="molecule type" value="Genomic_DNA"/>
</dbReference>
<evidence type="ECO:0000313" key="2">
    <source>
        <dbReference type="Proteomes" id="UP000604475"/>
    </source>
</evidence>
<gene>
    <name evidence="1" type="ORF">I7412_33950</name>
</gene>
<dbReference type="AlphaFoldDB" id="A0A937US49"/>
<dbReference type="RefSeq" id="WP_203003660.1">
    <property type="nucleotide sequence ID" value="NZ_JADWYU010000123.1"/>
</dbReference>
<dbReference type="Proteomes" id="UP000604475">
    <property type="component" value="Unassembled WGS sequence"/>
</dbReference>
<evidence type="ECO:0000313" key="1">
    <source>
        <dbReference type="EMBL" id="MBL7632072.1"/>
    </source>
</evidence>
<protein>
    <submittedName>
        <fullName evidence="1">Uncharacterized protein</fullName>
    </submittedName>
</protein>
<accession>A0A937US49</accession>
<proteinExistence type="predicted"/>
<reference evidence="1" key="1">
    <citation type="submission" date="2020-12" db="EMBL/GenBank/DDBJ databases">
        <title>Genomic characterization of non-nitrogen-fixing Frankia strains.</title>
        <authorList>
            <person name="Carlos-Shanley C."/>
            <person name="Guerra T."/>
            <person name="Hahn D."/>
        </authorList>
    </citation>
    <scope>NUCLEOTIDE SEQUENCE</scope>
    <source>
        <strain evidence="1">CN6</strain>
    </source>
</reference>
<keyword evidence="2" id="KW-1185">Reference proteome</keyword>
<organism evidence="1 2">
    <name type="scientific">Frankia nepalensis</name>
    <dbReference type="NCBI Taxonomy" id="1836974"/>
    <lineage>
        <taxon>Bacteria</taxon>
        <taxon>Bacillati</taxon>
        <taxon>Actinomycetota</taxon>
        <taxon>Actinomycetes</taxon>
        <taxon>Frankiales</taxon>
        <taxon>Frankiaceae</taxon>
        <taxon>Frankia</taxon>
    </lineage>
</organism>
<sequence>MPTQRPEFQELYRRHVQLVVEGDRTAVLADMVNIPLIFEGVTVPRGEIDAFDIVDMRPEGDTWVGETVYDTPRGRIGLRSTWELRDGSWKAASLENFPVTS</sequence>